<dbReference type="EMBL" id="HACG01002259">
    <property type="protein sequence ID" value="CEK49124.1"/>
    <property type="molecule type" value="Transcribed_RNA"/>
</dbReference>
<protein>
    <submittedName>
        <fullName evidence="1">Uncharacterized protein</fullName>
    </submittedName>
</protein>
<sequence length="96" mass="11530">MGTWEEGRWEEGRLEEEFQEKFSKKKRKNEISTKCCSMIKKIYTWGWGDGEDKIRKKQWLGIYIYKRTRSKVIVGKQTKIFKNIPRHPSCNSNANQ</sequence>
<accession>A0A0B6XYZ2</accession>
<gene>
    <name evidence="1" type="primary">ORF6507</name>
</gene>
<name>A0A0B6XYZ2_9EUPU</name>
<evidence type="ECO:0000313" key="1">
    <source>
        <dbReference type="EMBL" id="CEK49124.1"/>
    </source>
</evidence>
<proteinExistence type="predicted"/>
<organism evidence="1">
    <name type="scientific">Arion vulgaris</name>
    <dbReference type="NCBI Taxonomy" id="1028688"/>
    <lineage>
        <taxon>Eukaryota</taxon>
        <taxon>Metazoa</taxon>
        <taxon>Spiralia</taxon>
        <taxon>Lophotrochozoa</taxon>
        <taxon>Mollusca</taxon>
        <taxon>Gastropoda</taxon>
        <taxon>Heterobranchia</taxon>
        <taxon>Euthyneura</taxon>
        <taxon>Panpulmonata</taxon>
        <taxon>Eupulmonata</taxon>
        <taxon>Stylommatophora</taxon>
        <taxon>Helicina</taxon>
        <taxon>Arionoidea</taxon>
        <taxon>Arionidae</taxon>
        <taxon>Arion</taxon>
    </lineage>
</organism>
<dbReference type="AlphaFoldDB" id="A0A0B6XYZ2"/>
<reference evidence="1" key="1">
    <citation type="submission" date="2014-12" db="EMBL/GenBank/DDBJ databases">
        <title>Insight into the proteome of Arion vulgaris.</title>
        <authorList>
            <person name="Aradska J."/>
            <person name="Bulat T."/>
            <person name="Smidak R."/>
            <person name="Sarate P."/>
            <person name="Gangsoo J."/>
            <person name="Sialana F."/>
            <person name="Bilban M."/>
            <person name="Lubec G."/>
        </authorList>
    </citation>
    <scope>NUCLEOTIDE SEQUENCE</scope>
    <source>
        <tissue evidence="1">Skin</tissue>
    </source>
</reference>